<evidence type="ECO:0000313" key="6">
    <source>
        <dbReference type="Proteomes" id="UP000265801"/>
    </source>
</evidence>
<evidence type="ECO:0000313" key="5">
    <source>
        <dbReference type="EMBL" id="RIW38456.1"/>
    </source>
</evidence>
<dbReference type="Pfam" id="PF03575">
    <property type="entry name" value="Peptidase_S51"/>
    <property type="match status" value="1"/>
</dbReference>
<dbReference type="GO" id="GO:0006508">
    <property type="term" value="P:proteolysis"/>
    <property type="evidence" value="ECO:0007669"/>
    <property type="project" value="UniProtKB-KW"/>
</dbReference>
<evidence type="ECO:0000256" key="4">
    <source>
        <dbReference type="ARBA" id="ARBA00022825"/>
    </source>
</evidence>
<gene>
    <name evidence="5" type="ORF">D3H55_02665</name>
</gene>
<evidence type="ECO:0008006" key="7">
    <source>
        <dbReference type="Google" id="ProtNLM"/>
    </source>
</evidence>
<reference evidence="5 6" key="1">
    <citation type="submission" date="2018-09" db="EMBL/GenBank/DDBJ databases">
        <title>Bacillus saliacetes sp. nov., isolated from Thai shrimp paste (Ka-pi).</title>
        <authorList>
            <person name="Daroonpunt R."/>
            <person name="Tanasupawat S."/>
            <person name="Yiamsombut S."/>
        </authorList>
    </citation>
    <scope>NUCLEOTIDE SEQUENCE [LARGE SCALE GENOMIC DNA]</scope>
    <source>
        <strain evidence="5 6">SKP7-4</strain>
    </source>
</reference>
<dbReference type="InterPro" id="IPR005320">
    <property type="entry name" value="Peptidase_S51"/>
</dbReference>
<dbReference type="SUPFAM" id="SSF52317">
    <property type="entry name" value="Class I glutamine amidotransferase-like"/>
    <property type="match status" value="1"/>
</dbReference>
<comment type="caution">
    <text evidence="5">The sequence shown here is derived from an EMBL/GenBank/DDBJ whole genome shotgun (WGS) entry which is preliminary data.</text>
</comment>
<dbReference type="AlphaFoldDB" id="A0A3A1R5I3"/>
<evidence type="ECO:0000256" key="1">
    <source>
        <dbReference type="ARBA" id="ARBA00006534"/>
    </source>
</evidence>
<name>A0A3A1R5I3_9BACI</name>
<dbReference type="PANTHER" id="PTHR20842:SF0">
    <property type="entry name" value="ALPHA-ASPARTYL DIPEPTIDASE"/>
    <property type="match status" value="1"/>
</dbReference>
<dbReference type="EMBL" id="QXIR01000002">
    <property type="protein sequence ID" value="RIW38456.1"/>
    <property type="molecule type" value="Genomic_DNA"/>
</dbReference>
<organism evidence="5 6">
    <name type="scientific">Bacillus salacetis</name>
    <dbReference type="NCBI Taxonomy" id="2315464"/>
    <lineage>
        <taxon>Bacteria</taxon>
        <taxon>Bacillati</taxon>
        <taxon>Bacillota</taxon>
        <taxon>Bacilli</taxon>
        <taxon>Bacillales</taxon>
        <taxon>Bacillaceae</taxon>
        <taxon>Bacillus</taxon>
    </lineage>
</organism>
<dbReference type="GO" id="GO:0008236">
    <property type="term" value="F:serine-type peptidase activity"/>
    <property type="evidence" value="ECO:0007669"/>
    <property type="project" value="UniProtKB-KW"/>
</dbReference>
<dbReference type="OrthoDB" id="9778515at2"/>
<sequence>MNQKLHASFKSDHPQIAYIPSSGDPGREYYHNQLNYYKQLGVGDLLLLDITEDLDEEIMGRAMQCDAIHLSGGNPITFRDNLRRTGTDSLLVEYYRRGGTLIGVSGGAVQLGRSTALFDIFQQGLSSASQNWNELGTLNLVPFEFLPHYNRWSGSFRKSVEEYTEKTDALVYAADDGSGIIIQDEALNFIGSIKRIHKGVTEQMVNQK</sequence>
<evidence type="ECO:0000256" key="2">
    <source>
        <dbReference type="ARBA" id="ARBA00022670"/>
    </source>
</evidence>
<dbReference type="CDD" id="cd03129">
    <property type="entry name" value="GAT1_Peptidase_E_like"/>
    <property type="match status" value="1"/>
</dbReference>
<comment type="similarity">
    <text evidence="1">Belongs to the peptidase S51 family.</text>
</comment>
<dbReference type="PANTHER" id="PTHR20842">
    <property type="entry name" value="PROTEASE S51 ALPHA-ASPARTYL DIPEPTIDASE"/>
    <property type="match status" value="1"/>
</dbReference>
<keyword evidence="2" id="KW-0645">Protease</keyword>
<dbReference type="InterPro" id="IPR029062">
    <property type="entry name" value="Class_I_gatase-like"/>
</dbReference>
<accession>A0A3A1R5I3</accession>
<dbReference type="Gene3D" id="3.40.50.880">
    <property type="match status" value="1"/>
</dbReference>
<evidence type="ECO:0000256" key="3">
    <source>
        <dbReference type="ARBA" id="ARBA00022801"/>
    </source>
</evidence>
<dbReference type="Proteomes" id="UP000265801">
    <property type="component" value="Unassembled WGS sequence"/>
</dbReference>
<proteinExistence type="inferred from homology"/>
<keyword evidence="4" id="KW-0720">Serine protease</keyword>
<keyword evidence="6" id="KW-1185">Reference proteome</keyword>
<protein>
    <recommendedName>
        <fullName evidence="7">Peptidase E</fullName>
    </recommendedName>
</protein>
<keyword evidence="3" id="KW-0378">Hydrolase</keyword>